<evidence type="ECO:0000256" key="4">
    <source>
        <dbReference type="ARBA" id="ARBA00022989"/>
    </source>
</evidence>
<evidence type="ECO:0000313" key="10">
    <source>
        <dbReference type="Proteomes" id="UP001310890"/>
    </source>
</evidence>
<evidence type="ECO:0000256" key="3">
    <source>
        <dbReference type="ARBA" id="ARBA00022692"/>
    </source>
</evidence>
<dbReference type="Gene3D" id="1.20.1250.20">
    <property type="entry name" value="MFS general substrate transporter like domains"/>
    <property type="match status" value="2"/>
</dbReference>
<feature type="transmembrane region" description="Helical" evidence="7">
    <location>
        <begin position="464"/>
        <end position="484"/>
    </location>
</feature>
<feature type="transmembrane region" description="Helical" evidence="7">
    <location>
        <begin position="342"/>
        <end position="363"/>
    </location>
</feature>
<keyword evidence="3 7" id="KW-0812">Transmembrane</keyword>
<feature type="transmembrane region" description="Helical" evidence="7">
    <location>
        <begin position="142"/>
        <end position="160"/>
    </location>
</feature>
<evidence type="ECO:0000256" key="5">
    <source>
        <dbReference type="ARBA" id="ARBA00023136"/>
    </source>
</evidence>
<feature type="transmembrane region" description="Helical" evidence="7">
    <location>
        <begin position="432"/>
        <end position="452"/>
    </location>
</feature>
<organism evidence="9 10">
    <name type="scientific">Meristemomyces frigidus</name>
    <dbReference type="NCBI Taxonomy" id="1508187"/>
    <lineage>
        <taxon>Eukaryota</taxon>
        <taxon>Fungi</taxon>
        <taxon>Dikarya</taxon>
        <taxon>Ascomycota</taxon>
        <taxon>Pezizomycotina</taxon>
        <taxon>Dothideomycetes</taxon>
        <taxon>Dothideomycetidae</taxon>
        <taxon>Mycosphaerellales</taxon>
        <taxon>Teratosphaeriaceae</taxon>
        <taxon>Meristemomyces</taxon>
    </lineage>
</organism>
<feature type="transmembrane region" description="Helical" evidence="7">
    <location>
        <begin position="166"/>
        <end position="189"/>
    </location>
</feature>
<feature type="transmembrane region" description="Helical" evidence="7">
    <location>
        <begin position="402"/>
        <end position="420"/>
    </location>
</feature>
<dbReference type="PROSITE" id="PS50850">
    <property type="entry name" value="MFS"/>
    <property type="match status" value="1"/>
</dbReference>
<dbReference type="EMBL" id="JAVRRL010000012">
    <property type="protein sequence ID" value="KAK5115569.1"/>
    <property type="molecule type" value="Genomic_DNA"/>
</dbReference>
<name>A0AAN7YIE6_9PEZI</name>
<dbReference type="GO" id="GO:0016020">
    <property type="term" value="C:membrane"/>
    <property type="evidence" value="ECO:0007669"/>
    <property type="project" value="UniProtKB-SubCell"/>
</dbReference>
<evidence type="ECO:0000259" key="8">
    <source>
        <dbReference type="PROSITE" id="PS50850"/>
    </source>
</evidence>
<keyword evidence="2" id="KW-0813">Transport</keyword>
<evidence type="ECO:0000313" key="9">
    <source>
        <dbReference type="EMBL" id="KAK5115569.1"/>
    </source>
</evidence>
<evidence type="ECO:0000256" key="2">
    <source>
        <dbReference type="ARBA" id="ARBA00022448"/>
    </source>
</evidence>
<feature type="transmembrane region" description="Helical" evidence="7">
    <location>
        <begin position="201"/>
        <end position="222"/>
    </location>
</feature>
<comment type="subcellular location">
    <subcellularLocation>
        <location evidence="1">Membrane</location>
        <topology evidence="1">Multi-pass membrane protein</topology>
    </subcellularLocation>
</comment>
<comment type="caution">
    <text evidence="9">The sequence shown here is derived from an EMBL/GenBank/DDBJ whole genome shotgun (WGS) entry which is preliminary data.</text>
</comment>
<dbReference type="CDD" id="cd17327">
    <property type="entry name" value="MFS_FEN2_like"/>
    <property type="match status" value="1"/>
</dbReference>
<keyword evidence="5 7" id="KW-0472">Membrane</keyword>
<evidence type="ECO:0000256" key="7">
    <source>
        <dbReference type="SAM" id="Phobius"/>
    </source>
</evidence>
<dbReference type="InterPro" id="IPR011701">
    <property type="entry name" value="MFS"/>
</dbReference>
<dbReference type="InterPro" id="IPR020846">
    <property type="entry name" value="MFS_dom"/>
</dbReference>
<keyword evidence="4 7" id="KW-1133">Transmembrane helix</keyword>
<feature type="transmembrane region" description="Helical" evidence="7">
    <location>
        <begin position="234"/>
        <end position="258"/>
    </location>
</feature>
<gene>
    <name evidence="9" type="ORF">LTR62_001228</name>
</gene>
<dbReference type="GO" id="GO:0022857">
    <property type="term" value="F:transmembrane transporter activity"/>
    <property type="evidence" value="ECO:0007669"/>
    <property type="project" value="InterPro"/>
</dbReference>
<dbReference type="FunFam" id="1.20.1250.20:FF:000064">
    <property type="entry name" value="MFS allantoate transporter"/>
    <property type="match status" value="1"/>
</dbReference>
<dbReference type="PANTHER" id="PTHR43791:SF1">
    <property type="entry name" value="ALLANTOATE PERMEASE"/>
    <property type="match status" value="1"/>
</dbReference>
<comment type="similarity">
    <text evidence="6">Belongs to the major facilitator superfamily. Allantoate permease family.</text>
</comment>
<sequence length="523" mass="57697">MSDPEKQSHLPPDVATDLPAPLADAIRNGSIDAKILEHSHDADDALQAFQSHPGTVIHIDEATNKRLLRIIDWHLIPVMCVVYGLNYLDKTTISYASVMGIQKDIGLVGTDYQWLGSMFYFGYIAWEYPTNRLLQRLPIGKYSAACIIAWGLVLACFAAVENFAGAVAIRFMLGVCEAAVTPGFALITSQWYTKKEQGLRTGIWFSFNGWAQIFGGLVAYGIARGTANHQTSLAGWKIVFLLTGLLTVAVGIIFLFTIPDNQLNARWLSKEDRVLAVERIRVNQQGVGNKHFKWYQLREALLDPITWAFVAYALIADIPNGGISNFFSQLITSFGYTAEQSLLYGTPGGAVEVVTLLAGGYLGDRYGNRIAFAAIGLVLSIIGMSLIVGLPLENNSGRLGGYYLTQASAMPFVAFLSLISSNIAGYTKKTTVAALYLIGYCVGNIIGPQTFRPKDAPRYVPAEVTIICCWGICLCIMAFIYIWCRMQNAKKARLRADPAYTKLENQEWLDLTDKENPEFVYTL</sequence>
<accession>A0AAN7YIE6</accession>
<feature type="domain" description="Major facilitator superfamily (MFS) profile" evidence="8">
    <location>
        <begin position="75"/>
        <end position="523"/>
    </location>
</feature>
<feature type="transmembrane region" description="Helical" evidence="7">
    <location>
        <begin position="300"/>
        <end position="322"/>
    </location>
</feature>
<dbReference type="SUPFAM" id="SSF103473">
    <property type="entry name" value="MFS general substrate transporter"/>
    <property type="match status" value="1"/>
</dbReference>
<protein>
    <recommendedName>
        <fullName evidence="8">Major facilitator superfamily (MFS) profile domain-containing protein</fullName>
    </recommendedName>
</protein>
<dbReference type="InterPro" id="IPR036259">
    <property type="entry name" value="MFS_trans_sf"/>
</dbReference>
<dbReference type="PANTHER" id="PTHR43791">
    <property type="entry name" value="PERMEASE-RELATED"/>
    <property type="match status" value="1"/>
</dbReference>
<reference evidence="9" key="1">
    <citation type="submission" date="2023-08" db="EMBL/GenBank/DDBJ databases">
        <title>Black Yeasts Isolated from many extreme environments.</title>
        <authorList>
            <person name="Coleine C."/>
            <person name="Stajich J.E."/>
            <person name="Selbmann L."/>
        </authorList>
    </citation>
    <scope>NUCLEOTIDE SEQUENCE</scope>
    <source>
        <strain evidence="9">CCFEE 5401</strain>
    </source>
</reference>
<dbReference type="Proteomes" id="UP001310890">
    <property type="component" value="Unassembled WGS sequence"/>
</dbReference>
<dbReference type="AlphaFoldDB" id="A0AAN7YIE6"/>
<evidence type="ECO:0000256" key="1">
    <source>
        <dbReference type="ARBA" id="ARBA00004141"/>
    </source>
</evidence>
<dbReference type="Pfam" id="PF07690">
    <property type="entry name" value="MFS_1"/>
    <property type="match status" value="1"/>
</dbReference>
<proteinExistence type="inferred from homology"/>
<evidence type="ECO:0000256" key="6">
    <source>
        <dbReference type="ARBA" id="ARBA00037968"/>
    </source>
</evidence>
<feature type="transmembrane region" description="Helical" evidence="7">
    <location>
        <begin position="370"/>
        <end position="390"/>
    </location>
</feature>